<dbReference type="PANTHER" id="PTHR47561:SF1">
    <property type="entry name" value="POLYSACCHARIDE DEACETYLASE FAMILY PROTEIN (AFU_ORTHOLOGUE AFUA_6G05030)"/>
    <property type="match status" value="1"/>
</dbReference>
<dbReference type="InterPro" id="IPR002509">
    <property type="entry name" value="NODB_dom"/>
</dbReference>
<dbReference type="Proteomes" id="UP000626242">
    <property type="component" value="Unassembled WGS sequence"/>
</dbReference>
<evidence type="ECO:0000313" key="2">
    <source>
        <dbReference type="EMBL" id="MBD8018748.1"/>
    </source>
</evidence>
<dbReference type="RefSeq" id="WP_251833955.1">
    <property type="nucleotide sequence ID" value="NZ_JACSPS010000003.1"/>
</dbReference>
<dbReference type="Pfam" id="PF11959">
    <property type="entry name" value="DUF3473"/>
    <property type="match status" value="1"/>
</dbReference>
<dbReference type="InterPro" id="IPR045235">
    <property type="entry name" value="PuuE_HpPgdA-like"/>
</dbReference>
<accession>A0ABR8WPD2</accession>
<dbReference type="InterPro" id="IPR011330">
    <property type="entry name" value="Glyco_hydro/deAcase_b/a-brl"/>
</dbReference>
<name>A0ABR8WPD2_9FLAO</name>
<keyword evidence="3" id="KW-1185">Reference proteome</keyword>
<dbReference type="PROSITE" id="PS51677">
    <property type="entry name" value="NODB"/>
    <property type="match status" value="1"/>
</dbReference>
<sequence>MKKYAVLGMDVEEWYHLDYFLDKECDTSQSTLDGLQIYLDILGKYNIKTTFFVVGEIVEKLAPALKKIVADGHEIALHSYHHRRPLLMTAEEFEEDTIKSVAAFKEHLNYDVKGFRAPCFSLDRERLEILRKLGLTYDASKINFNNHELYGDLDVADFEQLADDIYRIDGFYEFETTTVNVRNKNIPVSGGGYIRILPWMLTKYLMSKLLNAQKNYFFYIHPFEFSRNYNIKEPEGTGLLTKFRFRRGRKSVETKIHRLIKILQRNDYQFVRFEDLVEKHNSAI</sequence>
<dbReference type="Pfam" id="PF01522">
    <property type="entry name" value="Polysacc_deac_1"/>
    <property type="match status" value="1"/>
</dbReference>
<protein>
    <submittedName>
        <fullName evidence="2">Polysaccharide deacetylase family protein</fullName>
    </submittedName>
</protein>
<gene>
    <name evidence="2" type="ORF">H9628_09710</name>
</gene>
<evidence type="ECO:0000313" key="3">
    <source>
        <dbReference type="Proteomes" id="UP000626242"/>
    </source>
</evidence>
<feature type="domain" description="NodB homology" evidence="1">
    <location>
        <begin position="17"/>
        <end position="271"/>
    </location>
</feature>
<reference evidence="2 3" key="1">
    <citation type="submission" date="2020-08" db="EMBL/GenBank/DDBJ databases">
        <title>A Genomic Blueprint of the Chicken Gut Microbiome.</title>
        <authorList>
            <person name="Gilroy R."/>
            <person name="Ravi A."/>
            <person name="Getino M."/>
            <person name="Pursley I."/>
            <person name="Horton D.L."/>
            <person name="Alikhan N.-F."/>
            <person name="Baker D."/>
            <person name="Gharbi K."/>
            <person name="Hall N."/>
            <person name="Watson M."/>
            <person name="Adriaenssens E.M."/>
            <person name="Foster-Nyarko E."/>
            <person name="Jarju S."/>
            <person name="Secka A."/>
            <person name="Antonio M."/>
            <person name="Oren A."/>
            <person name="Chaudhuri R."/>
            <person name="La Ragione R.M."/>
            <person name="Hildebrand F."/>
            <person name="Pallen M.J."/>
        </authorList>
    </citation>
    <scope>NUCLEOTIDE SEQUENCE [LARGE SCALE GENOMIC DNA]</scope>
    <source>
        <strain evidence="2 3">Sa1CVA4</strain>
    </source>
</reference>
<dbReference type="InterPro" id="IPR022560">
    <property type="entry name" value="DUF3473"/>
</dbReference>
<organism evidence="2 3">
    <name type="scientific">Kaistella pullorum</name>
    <dbReference type="NCBI Taxonomy" id="2763074"/>
    <lineage>
        <taxon>Bacteria</taxon>
        <taxon>Pseudomonadati</taxon>
        <taxon>Bacteroidota</taxon>
        <taxon>Flavobacteriia</taxon>
        <taxon>Flavobacteriales</taxon>
        <taxon>Weeksellaceae</taxon>
        <taxon>Chryseobacterium group</taxon>
        <taxon>Kaistella</taxon>
    </lineage>
</organism>
<dbReference type="CDD" id="cd10941">
    <property type="entry name" value="CE4_PuuE_HpPgdA_like_2"/>
    <property type="match status" value="1"/>
</dbReference>
<dbReference type="Gene3D" id="3.20.20.370">
    <property type="entry name" value="Glycoside hydrolase/deacetylase"/>
    <property type="match status" value="1"/>
</dbReference>
<evidence type="ECO:0000259" key="1">
    <source>
        <dbReference type="PROSITE" id="PS51677"/>
    </source>
</evidence>
<dbReference type="SUPFAM" id="SSF88713">
    <property type="entry name" value="Glycoside hydrolase/deacetylase"/>
    <property type="match status" value="1"/>
</dbReference>
<dbReference type="PANTHER" id="PTHR47561">
    <property type="entry name" value="POLYSACCHARIDE DEACETYLASE FAMILY PROTEIN (AFU_ORTHOLOGUE AFUA_6G05030)"/>
    <property type="match status" value="1"/>
</dbReference>
<proteinExistence type="predicted"/>
<dbReference type="EMBL" id="JACSPS010000003">
    <property type="protein sequence ID" value="MBD8018748.1"/>
    <property type="molecule type" value="Genomic_DNA"/>
</dbReference>
<comment type="caution">
    <text evidence="2">The sequence shown here is derived from an EMBL/GenBank/DDBJ whole genome shotgun (WGS) entry which is preliminary data.</text>
</comment>